<dbReference type="PROSITE" id="PS51880">
    <property type="entry name" value="TGS"/>
    <property type="match status" value="1"/>
</dbReference>
<dbReference type="SUPFAM" id="SSF55021">
    <property type="entry name" value="ACT-like"/>
    <property type="match status" value="1"/>
</dbReference>
<organism evidence="5 6">
    <name type="scientific">Usitatibacter rugosus</name>
    <dbReference type="NCBI Taxonomy" id="2732067"/>
    <lineage>
        <taxon>Bacteria</taxon>
        <taxon>Pseudomonadati</taxon>
        <taxon>Pseudomonadota</taxon>
        <taxon>Betaproteobacteria</taxon>
        <taxon>Nitrosomonadales</taxon>
        <taxon>Usitatibacteraceae</taxon>
        <taxon>Usitatibacter</taxon>
    </lineage>
</organism>
<feature type="domain" description="TGS" evidence="4">
    <location>
        <begin position="406"/>
        <end position="467"/>
    </location>
</feature>
<comment type="similarity">
    <text evidence="1">Belongs to the relA/spoT family.</text>
</comment>
<dbReference type="Pfam" id="PF13328">
    <property type="entry name" value="HD_4"/>
    <property type="match status" value="1"/>
</dbReference>
<evidence type="ECO:0000313" key="5">
    <source>
        <dbReference type="EMBL" id="QJR09059.1"/>
    </source>
</evidence>
<dbReference type="SMART" id="SM00471">
    <property type="entry name" value="HDc"/>
    <property type="match status" value="1"/>
</dbReference>
<dbReference type="Gene3D" id="3.30.70.260">
    <property type="match status" value="1"/>
</dbReference>
<evidence type="ECO:0000313" key="6">
    <source>
        <dbReference type="Proteomes" id="UP000501534"/>
    </source>
</evidence>
<accession>A0A6M4GNZ2</accession>
<gene>
    <name evidence="5" type="primary">spoT</name>
    <name evidence="5" type="ORF">DSM104443_00095</name>
</gene>
<proteinExistence type="inferred from homology"/>
<dbReference type="GO" id="GO:0015949">
    <property type="term" value="P:nucleobase-containing small molecule interconversion"/>
    <property type="evidence" value="ECO:0007669"/>
    <property type="project" value="UniProtKB-ARBA"/>
</dbReference>
<dbReference type="GO" id="GO:0015969">
    <property type="term" value="P:guanosine tetraphosphate metabolic process"/>
    <property type="evidence" value="ECO:0007669"/>
    <property type="project" value="InterPro"/>
</dbReference>
<dbReference type="Proteomes" id="UP000501534">
    <property type="component" value="Chromosome"/>
</dbReference>
<dbReference type="FunFam" id="3.10.20.30:FF:000002">
    <property type="entry name" value="GTP pyrophosphokinase (RelA/SpoT)"/>
    <property type="match status" value="1"/>
</dbReference>
<dbReference type="AlphaFoldDB" id="A0A6M4GNZ2"/>
<keyword evidence="6" id="KW-1185">Reference proteome</keyword>
<dbReference type="InterPro" id="IPR006674">
    <property type="entry name" value="HD_domain"/>
</dbReference>
<dbReference type="InterPro" id="IPR002912">
    <property type="entry name" value="ACT_dom"/>
</dbReference>
<dbReference type="InterPro" id="IPR045600">
    <property type="entry name" value="RelA/SpoT_AH_RIS"/>
</dbReference>
<dbReference type="SMART" id="SM00954">
    <property type="entry name" value="RelA_SpoT"/>
    <property type="match status" value="1"/>
</dbReference>
<dbReference type="GO" id="GO:0008893">
    <property type="term" value="F:guanosine-3',5'-bis(diphosphate) 3'-diphosphatase activity"/>
    <property type="evidence" value="ECO:0007669"/>
    <property type="project" value="TreeGrafter"/>
</dbReference>
<feature type="domain" description="HD" evidence="3">
    <location>
        <begin position="66"/>
        <end position="165"/>
    </location>
</feature>
<dbReference type="InterPro" id="IPR004811">
    <property type="entry name" value="RelA/Spo_fam"/>
</dbReference>
<evidence type="ECO:0000259" key="2">
    <source>
        <dbReference type="PROSITE" id="PS51671"/>
    </source>
</evidence>
<dbReference type="CDD" id="cd05399">
    <property type="entry name" value="NT_Rel-Spo_like"/>
    <property type="match status" value="1"/>
</dbReference>
<dbReference type="Pfam" id="PF04607">
    <property type="entry name" value="RelA_SpoT"/>
    <property type="match status" value="1"/>
</dbReference>
<dbReference type="InterPro" id="IPR045865">
    <property type="entry name" value="ACT-like_dom_sf"/>
</dbReference>
<evidence type="ECO:0000259" key="4">
    <source>
        <dbReference type="PROSITE" id="PS51880"/>
    </source>
</evidence>
<name>A0A6M4GNZ2_9PROT</name>
<dbReference type="InterPro" id="IPR012676">
    <property type="entry name" value="TGS-like"/>
</dbReference>
<dbReference type="Pfam" id="PF02824">
    <property type="entry name" value="TGS"/>
    <property type="match status" value="1"/>
</dbReference>
<dbReference type="SUPFAM" id="SSF81271">
    <property type="entry name" value="TGS-like"/>
    <property type="match status" value="1"/>
</dbReference>
<dbReference type="Pfam" id="PF19296">
    <property type="entry name" value="RelA_AH_RIS"/>
    <property type="match status" value="2"/>
</dbReference>
<dbReference type="FunFam" id="3.30.460.10:FF:000001">
    <property type="entry name" value="GTP pyrophosphokinase RelA"/>
    <property type="match status" value="1"/>
</dbReference>
<evidence type="ECO:0000256" key="1">
    <source>
        <dbReference type="RuleBase" id="RU003847"/>
    </source>
</evidence>
<dbReference type="GO" id="GO:0005886">
    <property type="term" value="C:plasma membrane"/>
    <property type="evidence" value="ECO:0007669"/>
    <property type="project" value="TreeGrafter"/>
</dbReference>
<dbReference type="KEGG" id="uru:DSM104443_00095"/>
<dbReference type="Gene3D" id="1.10.3210.10">
    <property type="entry name" value="Hypothetical protein af1432"/>
    <property type="match status" value="1"/>
</dbReference>
<dbReference type="EMBL" id="CP053069">
    <property type="protein sequence ID" value="QJR09059.1"/>
    <property type="molecule type" value="Genomic_DNA"/>
</dbReference>
<feature type="domain" description="ACT" evidence="2">
    <location>
        <begin position="655"/>
        <end position="730"/>
    </location>
</feature>
<dbReference type="CDD" id="cd04876">
    <property type="entry name" value="ACT_RelA-SpoT"/>
    <property type="match status" value="1"/>
</dbReference>
<keyword evidence="5" id="KW-0378">Hydrolase</keyword>
<dbReference type="InterPro" id="IPR003607">
    <property type="entry name" value="HD/PDEase_dom"/>
</dbReference>
<dbReference type="RefSeq" id="WP_171088762.1">
    <property type="nucleotide sequence ID" value="NZ_CP053069.1"/>
</dbReference>
<dbReference type="CDD" id="cd00077">
    <property type="entry name" value="HDc"/>
    <property type="match status" value="1"/>
</dbReference>
<dbReference type="InterPro" id="IPR033655">
    <property type="entry name" value="TGS_RelA/SpoT"/>
</dbReference>
<dbReference type="GO" id="GO:0042594">
    <property type="term" value="P:response to starvation"/>
    <property type="evidence" value="ECO:0007669"/>
    <property type="project" value="TreeGrafter"/>
</dbReference>
<reference evidence="5 6" key="1">
    <citation type="submission" date="2020-04" db="EMBL/GenBank/DDBJ databases">
        <title>Usitatibacter rugosus gen. nov., sp. nov. and Usitatibacter palustris sp. nov., novel members of Usitatibacteraceae fam. nov. within the order Nitrosomonadales isolated from soil.</title>
        <authorList>
            <person name="Huber K.J."/>
            <person name="Neumann-Schaal M."/>
            <person name="Geppert A."/>
            <person name="Luckner M."/>
            <person name="Wanner G."/>
            <person name="Overmann J."/>
        </authorList>
    </citation>
    <scope>NUCLEOTIDE SEQUENCE [LARGE SCALE GENOMIC DNA]</scope>
    <source>
        <strain evidence="5 6">0125_3</strain>
    </source>
</reference>
<dbReference type="FunFam" id="1.10.3210.10:FF:000001">
    <property type="entry name" value="GTP pyrophosphokinase RelA"/>
    <property type="match status" value="1"/>
</dbReference>
<dbReference type="GO" id="GO:0008728">
    <property type="term" value="F:GTP diphosphokinase activity"/>
    <property type="evidence" value="ECO:0007669"/>
    <property type="project" value="TreeGrafter"/>
</dbReference>
<dbReference type="SUPFAM" id="SSF109604">
    <property type="entry name" value="HD-domain/PDEase-like"/>
    <property type="match status" value="1"/>
</dbReference>
<sequence length="733" mass="81582">MPALGIHTATATGAKVGGVALPGPGAEELTSALGYLKPADIEQIEQAYEVARAAHSGQFRKSGEPYITHPLAVAKILAEWHLDAQAMMAAILHDVVEDTPTTKSEIAKRFGKPVAELVDGVSKIDRIEFATLQHAQAENFRKMLLAMARDVRVILIKLADRLHNMRTLDAVHAEKQERVAKETLEIYAPIANRLGLSSLYYELEDLGFRYMHPTRFKVLDKALKKARGNRRDAVGKIAEQIKDRLKEFKVDAQVTGREKHISSIYKKMQEKNISFSEVFDIYGFRIIVPDVSQAYLALGALHTMYKPIPGKFKDYVAIPKANGYQSLHTTLFGPFGMPLEIQIRTADMHKVAEAGVASHWLYKADETDAKGVQLKSQWLQSLLEIQSESGDALEFLEHIKVDLFPDEVYVFSPKGKIFSLPKGATAIDFSYAVHTDVGNHCVSARINGEPVPLGTVLRNGDRIEIITDPQARPNPAWLSYVGTGKARSHIRHYLKTMQSAESAEVGELLLVQALRSLKANPDEISEAHWKGFFKGDSAKTREEVLADIGLGKRLAVVVAKMLLSKPDTHAEGGEADHHHQHLDSITIRGTEGMAVQFAPCCRPIPGDPIIAQIKKGQGLVVHTHDCPAIHPFHFDPEKWVDVQWDPAPERLFEVNVRLTAANQRGVLARLAAEISDADSNIDHIETEQKPSPAFTTIVFTVQVKSRMHLAHVFRRLRRIPEVVRISRLKRKPQ</sequence>
<dbReference type="InterPro" id="IPR012675">
    <property type="entry name" value="Beta-grasp_dom_sf"/>
</dbReference>
<dbReference type="CDD" id="cd01668">
    <property type="entry name" value="TGS_RSH"/>
    <property type="match status" value="1"/>
</dbReference>
<dbReference type="PROSITE" id="PS51831">
    <property type="entry name" value="HD"/>
    <property type="match status" value="1"/>
</dbReference>
<dbReference type="SUPFAM" id="SSF81301">
    <property type="entry name" value="Nucleotidyltransferase"/>
    <property type="match status" value="1"/>
</dbReference>
<dbReference type="NCBIfam" id="TIGR00691">
    <property type="entry name" value="spoT_relA"/>
    <property type="match status" value="1"/>
</dbReference>
<dbReference type="Pfam" id="PF13291">
    <property type="entry name" value="ACT_4"/>
    <property type="match status" value="1"/>
</dbReference>
<dbReference type="InterPro" id="IPR004095">
    <property type="entry name" value="TGS"/>
</dbReference>
<comment type="function">
    <text evidence="1">In eubacteria ppGpp (guanosine 3'-diphosphate 5'-diphosphate) is a mediator of the stringent response that coordinates a variety of cellular activities in response to changes in nutritional abundance.</text>
</comment>
<dbReference type="Gene3D" id="3.10.20.30">
    <property type="match status" value="1"/>
</dbReference>
<protein>
    <submittedName>
        <fullName evidence="5">Bifunctional (P)ppGpp synthase/hydrolase SpoT</fullName>
    </submittedName>
</protein>
<dbReference type="PANTHER" id="PTHR21262:SF36">
    <property type="entry name" value="BIFUNCTIONAL (P)PPGPP SYNTHASE_HYDROLASE SPOT"/>
    <property type="match status" value="1"/>
</dbReference>
<dbReference type="PANTHER" id="PTHR21262">
    <property type="entry name" value="GUANOSINE-3',5'-BIS DIPHOSPHATE 3'-PYROPHOSPHOHYDROLASE"/>
    <property type="match status" value="1"/>
</dbReference>
<dbReference type="InterPro" id="IPR043519">
    <property type="entry name" value="NT_sf"/>
</dbReference>
<dbReference type="PROSITE" id="PS51671">
    <property type="entry name" value="ACT"/>
    <property type="match status" value="1"/>
</dbReference>
<dbReference type="InterPro" id="IPR007685">
    <property type="entry name" value="RelA_SpoT"/>
</dbReference>
<dbReference type="Gene3D" id="3.30.460.10">
    <property type="entry name" value="Beta Polymerase, domain 2"/>
    <property type="match status" value="1"/>
</dbReference>
<evidence type="ECO:0000259" key="3">
    <source>
        <dbReference type="PROSITE" id="PS51831"/>
    </source>
</evidence>